<accession>A0A1H6IC55</accession>
<organism evidence="2 3">
    <name type="scientific">Halopenitus malekzadehii</name>
    <dbReference type="NCBI Taxonomy" id="1267564"/>
    <lineage>
        <taxon>Archaea</taxon>
        <taxon>Methanobacteriati</taxon>
        <taxon>Methanobacteriota</taxon>
        <taxon>Stenosarchaea group</taxon>
        <taxon>Halobacteria</taxon>
        <taxon>Halobacteriales</taxon>
        <taxon>Haloferacaceae</taxon>
        <taxon>Halopenitus</taxon>
    </lineage>
</organism>
<evidence type="ECO:0000259" key="1">
    <source>
        <dbReference type="Pfam" id="PF18545"/>
    </source>
</evidence>
<dbReference type="RefSeq" id="WP_143040801.1">
    <property type="nucleotide sequence ID" value="NZ_FNWU01000002.1"/>
</dbReference>
<dbReference type="InterPro" id="IPR040624">
    <property type="entry name" value="HalOD1"/>
</dbReference>
<evidence type="ECO:0000313" key="3">
    <source>
        <dbReference type="Proteomes" id="UP000199215"/>
    </source>
</evidence>
<feature type="domain" description="Halobacterial output" evidence="1">
    <location>
        <begin position="23"/>
        <end position="89"/>
    </location>
</feature>
<keyword evidence="3" id="KW-1185">Reference proteome</keyword>
<dbReference type="Proteomes" id="UP000199215">
    <property type="component" value="Unassembled WGS sequence"/>
</dbReference>
<sequence length="108" mass="11788">MTEQSVCECTPVVGTRFEDERGRPPSLAIIEAVAAAEGVDPLELDVLSDTIDLESIDKLLKGSDGTPIHIQFSVNEWDVFVRDDGAIRVCDSNQVTDPASVFEKPVRD</sequence>
<dbReference type="OrthoDB" id="205616at2157"/>
<reference evidence="2 3" key="1">
    <citation type="submission" date="2016-10" db="EMBL/GenBank/DDBJ databases">
        <authorList>
            <person name="de Groot N.N."/>
        </authorList>
    </citation>
    <scope>NUCLEOTIDE SEQUENCE [LARGE SCALE GENOMIC DNA]</scope>
    <source>
        <strain evidence="2 3">IBRC-M10418</strain>
    </source>
</reference>
<proteinExistence type="predicted"/>
<dbReference type="EMBL" id="FNWU01000002">
    <property type="protein sequence ID" value="SEH45380.1"/>
    <property type="molecule type" value="Genomic_DNA"/>
</dbReference>
<gene>
    <name evidence="2" type="ORF">SAMN05192561_10218</name>
</gene>
<dbReference type="Pfam" id="PF18545">
    <property type="entry name" value="HalOD1"/>
    <property type="match status" value="1"/>
</dbReference>
<name>A0A1H6IC55_9EURY</name>
<protein>
    <recommendedName>
        <fullName evidence="1">Halobacterial output domain-containing protein</fullName>
    </recommendedName>
</protein>
<dbReference type="AlphaFoldDB" id="A0A1H6IC55"/>
<evidence type="ECO:0000313" key="2">
    <source>
        <dbReference type="EMBL" id="SEH45380.1"/>
    </source>
</evidence>